<evidence type="ECO:0000256" key="15">
    <source>
        <dbReference type="ARBA" id="ARBA00023136"/>
    </source>
</evidence>
<dbReference type="RefSeq" id="WP_036792238.1">
    <property type="nucleotide sequence ID" value="NZ_JQZV01000013.1"/>
</dbReference>
<evidence type="ECO:0000256" key="13">
    <source>
        <dbReference type="ARBA" id="ARBA00022989"/>
    </source>
</evidence>
<evidence type="ECO:0000256" key="20">
    <source>
        <dbReference type="ARBA" id="ARBA00032253"/>
    </source>
</evidence>
<keyword evidence="12" id="KW-0548">Nucleotidyltransferase</keyword>
<evidence type="ECO:0000256" key="24">
    <source>
        <dbReference type="SAM" id="Phobius"/>
    </source>
</evidence>
<evidence type="ECO:0000256" key="16">
    <source>
        <dbReference type="ARBA" id="ARBA00023209"/>
    </source>
</evidence>
<evidence type="ECO:0000256" key="12">
    <source>
        <dbReference type="ARBA" id="ARBA00022695"/>
    </source>
</evidence>
<feature type="transmembrane region" description="Helical" evidence="24">
    <location>
        <begin position="223"/>
        <end position="243"/>
    </location>
</feature>
<evidence type="ECO:0000256" key="2">
    <source>
        <dbReference type="ARBA" id="ARBA00004651"/>
    </source>
</evidence>
<dbReference type="Pfam" id="PF01148">
    <property type="entry name" value="CTP_transf_1"/>
    <property type="match status" value="1"/>
</dbReference>
<comment type="caution">
    <text evidence="25">The sequence shown here is derived from an EMBL/GenBank/DDBJ whole genome shotgun (WGS) entry which is preliminary data.</text>
</comment>
<evidence type="ECO:0000256" key="18">
    <source>
        <dbReference type="ARBA" id="ARBA00029893"/>
    </source>
</evidence>
<keyword evidence="14" id="KW-0443">Lipid metabolism</keyword>
<comment type="subcellular location">
    <subcellularLocation>
        <location evidence="2">Cell membrane</location>
        <topology evidence="2">Multi-pass membrane protein</topology>
    </subcellularLocation>
</comment>
<keyword evidence="17" id="KW-1208">Phospholipid metabolism</keyword>
<evidence type="ECO:0000256" key="5">
    <source>
        <dbReference type="ARBA" id="ARBA00010185"/>
    </source>
</evidence>
<dbReference type="EMBL" id="JQZV01000013">
    <property type="protein sequence ID" value="KGN92170.1"/>
    <property type="molecule type" value="Genomic_DNA"/>
</dbReference>
<feature type="transmembrane region" description="Helical" evidence="24">
    <location>
        <begin position="58"/>
        <end position="77"/>
    </location>
</feature>
<comment type="pathway">
    <text evidence="4">Lipid metabolism.</text>
</comment>
<evidence type="ECO:0000256" key="22">
    <source>
        <dbReference type="ARBA" id="ARBA00032743"/>
    </source>
</evidence>
<evidence type="ECO:0000256" key="10">
    <source>
        <dbReference type="ARBA" id="ARBA00022679"/>
    </source>
</evidence>
<evidence type="ECO:0000256" key="21">
    <source>
        <dbReference type="ARBA" id="ARBA00032396"/>
    </source>
</evidence>
<feature type="transmembrane region" description="Helical" evidence="24">
    <location>
        <begin position="158"/>
        <end position="177"/>
    </location>
</feature>
<evidence type="ECO:0000313" key="25">
    <source>
        <dbReference type="EMBL" id="KGN92170.1"/>
    </source>
</evidence>
<keyword evidence="16" id="KW-0594">Phospholipid biosynthesis</keyword>
<comment type="similarity">
    <text evidence="5">Belongs to the CDS family.</text>
</comment>
<evidence type="ECO:0000256" key="11">
    <source>
        <dbReference type="ARBA" id="ARBA00022692"/>
    </source>
</evidence>
<evidence type="ECO:0000256" key="3">
    <source>
        <dbReference type="ARBA" id="ARBA00005119"/>
    </source>
</evidence>
<gene>
    <name evidence="25" type="ORF">HQ43_09110</name>
</gene>
<evidence type="ECO:0000256" key="17">
    <source>
        <dbReference type="ARBA" id="ARBA00023264"/>
    </source>
</evidence>
<evidence type="ECO:0000256" key="9">
    <source>
        <dbReference type="ARBA" id="ARBA00022516"/>
    </source>
</evidence>
<keyword evidence="13 24" id="KW-1133">Transmembrane helix</keyword>
<sequence length="290" mass="32805">MIKSNFVQRTIYGSIYVVLILGAIFSNSPYLTGALLAAMGSLGIFEFQSIVSINRDRLFLKIWHSLMGLLLFFIVTTSGVEPLDQKEKIIFSLPYTAYVFFYILAELFRNRKSPIREVAYAFAAHAYCIIPLAVVHRLCVDSTLILPENIPTWMSHTFWLLPMFVFIWINDTGAFLVGSLMGKTKLFERISPKKTWEGFMGGVLFTLLFSIGFYFLFPEVLSFLQWLLLALLVSILATLGDLFESLLKRTYNVKDSGSIMPGHGGILDRIDSLIMVSVPVFIFVCIVSML</sequence>
<evidence type="ECO:0000256" key="19">
    <source>
        <dbReference type="ARBA" id="ARBA00031825"/>
    </source>
</evidence>
<keyword evidence="9" id="KW-0444">Lipid biosynthesis</keyword>
<dbReference type="Proteomes" id="UP000030101">
    <property type="component" value="Unassembled WGS sequence"/>
</dbReference>
<evidence type="ECO:0000256" key="4">
    <source>
        <dbReference type="ARBA" id="ARBA00005189"/>
    </source>
</evidence>
<keyword evidence="8" id="KW-1003">Cell membrane</keyword>
<dbReference type="PANTHER" id="PTHR46382">
    <property type="entry name" value="PHOSPHATIDATE CYTIDYLYLTRANSFERASE"/>
    <property type="match status" value="1"/>
</dbReference>
<keyword evidence="10" id="KW-0808">Transferase</keyword>
<reference evidence="25 26" key="1">
    <citation type="submission" date="2014-08" db="EMBL/GenBank/DDBJ databases">
        <title>Porphyromonas canoris strain:OH2762 Genome sequencing.</title>
        <authorList>
            <person name="Wallis C."/>
            <person name="Deusch O."/>
            <person name="O'Flynn C."/>
            <person name="Davis I."/>
            <person name="Jospin G."/>
            <person name="Darling A.E."/>
            <person name="Coil D.A."/>
            <person name="Alexiev A."/>
            <person name="Horsfall A."/>
            <person name="Kirkwood N."/>
            <person name="Harris S."/>
            <person name="Eisen J.A."/>
        </authorList>
    </citation>
    <scope>NUCLEOTIDE SEQUENCE [LARGE SCALE GENOMIC DNA]</scope>
    <source>
        <strain evidence="26">COT-108 OH2762</strain>
    </source>
</reference>
<evidence type="ECO:0000256" key="7">
    <source>
        <dbReference type="ARBA" id="ARBA00019373"/>
    </source>
</evidence>
<evidence type="ECO:0000256" key="8">
    <source>
        <dbReference type="ARBA" id="ARBA00022475"/>
    </source>
</evidence>
<feature type="transmembrane region" description="Helical" evidence="24">
    <location>
        <begin position="198"/>
        <end position="217"/>
    </location>
</feature>
<dbReference type="EC" id="2.7.7.41" evidence="6"/>
<protein>
    <recommendedName>
        <fullName evidence="7">Phosphatidate cytidylyltransferase</fullName>
        <ecNumber evidence="6">2.7.7.41</ecNumber>
    </recommendedName>
    <alternativeName>
        <fullName evidence="20">CDP-DAG synthase</fullName>
    </alternativeName>
    <alternativeName>
        <fullName evidence="22">CDP-DG synthase</fullName>
    </alternativeName>
    <alternativeName>
        <fullName evidence="18">CDP-diacylglycerol synthase</fullName>
    </alternativeName>
    <alternativeName>
        <fullName evidence="21">CDP-diglyceride pyrophosphorylase</fullName>
    </alternativeName>
    <alternativeName>
        <fullName evidence="23">CDP-diglyceride synthase</fullName>
    </alternativeName>
    <alternativeName>
        <fullName evidence="19">CTP:phosphatidate cytidylyltransferase</fullName>
    </alternativeName>
</protein>
<keyword evidence="15 24" id="KW-0472">Membrane</keyword>
<feature type="transmembrane region" description="Helical" evidence="24">
    <location>
        <begin position="89"/>
        <end position="108"/>
    </location>
</feature>
<organism evidence="25 26">
    <name type="scientific">Porphyromonas canoris</name>
    <dbReference type="NCBI Taxonomy" id="36875"/>
    <lineage>
        <taxon>Bacteria</taxon>
        <taxon>Pseudomonadati</taxon>
        <taxon>Bacteroidota</taxon>
        <taxon>Bacteroidia</taxon>
        <taxon>Bacteroidales</taxon>
        <taxon>Porphyromonadaceae</taxon>
        <taxon>Porphyromonas</taxon>
    </lineage>
</organism>
<evidence type="ECO:0000256" key="23">
    <source>
        <dbReference type="ARBA" id="ARBA00033406"/>
    </source>
</evidence>
<evidence type="ECO:0000256" key="6">
    <source>
        <dbReference type="ARBA" id="ARBA00012487"/>
    </source>
</evidence>
<accession>A0ABR4XKF7</accession>
<keyword evidence="26" id="KW-1185">Reference proteome</keyword>
<proteinExistence type="inferred from homology"/>
<evidence type="ECO:0000313" key="26">
    <source>
        <dbReference type="Proteomes" id="UP000030101"/>
    </source>
</evidence>
<name>A0ABR4XKF7_9PORP</name>
<evidence type="ECO:0000256" key="1">
    <source>
        <dbReference type="ARBA" id="ARBA00001698"/>
    </source>
</evidence>
<keyword evidence="11 24" id="KW-0812">Transmembrane</keyword>
<comment type="catalytic activity">
    <reaction evidence="1">
        <text>a 1,2-diacyl-sn-glycero-3-phosphate + CTP + H(+) = a CDP-1,2-diacyl-sn-glycerol + diphosphate</text>
        <dbReference type="Rhea" id="RHEA:16229"/>
        <dbReference type="ChEBI" id="CHEBI:15378"/>
        <dbReference type="ChEBI" id="CHEBI:33019"/>
        <dbReference type="ChEBI" id="CHEBI:37563"/>
        <dbReference type="ChEBI" id="CHEBI:58332"/>
        <dbReference type="ChEBI" id="CHEBI:58608"/>
        <dbReference type="EC" id="2.7.7.41"/>
    </reaction>
</comment>
<feature type="transmembrane region" description="Helical" evidence="24">
    <location>
        <begin position="120"/>
        <end position="138"/>
    </location>
</feature>
<dbReference type="PANTHER" id="PTHR46382:SF1">
    <property type="entry name" value="PHOSPHATIDATE CYTIDYLYLTRANSFERASE"/>
    <property type="match status" value="1"/>
</dbReference>
<evidence type="ECO:0000256" key="14">
    <source>
        <dbReference type="ARBA" id="ARBA00023098"/>
    </source>
</evidence>
<comment type="pathway">
    <text evidence="3">Phospholipid metabolism; CDP-diacylglycerol biosynthesis; CDP-diacylglycerol from sn-glycerol 3-phosphate: step 3/3.</text>
</comment>